<sequence>MHAGPDIYAFLFAWGRVQSVIKQLNYSTDLTDHIG</sequence>
<protein>
    <submittedName>
        <fullName evidence="1">Uncharacterized protein</fullName>
    </submittedName>
</protein>
<reference evidence="1" key="1">
    <citation type="submission" date="2014-11" db="EMBL/GenBank/DDBJ databases">
        <authorList>
            <person name="Amaro Gonzalez C."/>
        </authorList>
    </citation>
    <scope>NUCLEOTIDE SEQUENCE</scope>
</reference>
<dbReference type="EMBL" id="GBXM01098846">
    <property type="protein sequence ID" value="JAH09731.1"/>
    <property type="molecule type" value="Transcribed_RNA"/>
</dbReference>
<evidence type="ECO:0000313" key="1">
    <source>
        <dbReference type="EMBL" id="JAH09731.1"/>
    </source>
</evidence>
<organism evidence="1">
    <name type="scientific">Anguilla anguilla</name>
    <name type="common">European freshwater eel</name>
    <name type="synonym">Muraena anguilla</name>
    <dbReference type="NCBI Taxonomy" id="7936"/>
    <lineage>
        <taxon>Eukaryota</taxon>
        <taxon>Metazoa</taxon>
        <taxon>Chordata</taxon>
        <taxon>Craniata</taxon>
        <taxon>Vertebrata</taxon>
        <taxon>Euteleostomi</taxon>
        <taxon>Actinopterygii</taxon>
        <taxon>Neopterygii</taxon>
        <taxon>Teleostei</taxon>
        <taxon>Anguilliformes</taxon>
        <taxon>Anguillidae</taxon>
        <taxon>Anguilla</taxon>
    </lineage>
</organism>
<dbReference type="AlphaFoldDB" id="A0A0E9PYQ8"/>
<name>A0A0E9PYQ8_ANGAN</name>
<proteinExistence type="predicted"/>
<reference evidence="1" key="2">
    <citation type="journal article" date="2015" name="Fish Shellfish Immunol.">
        <title>Early steps in the European eel (Anguilla anguilla)-Vibrio vulnificus interaction in the gills: Role of the RtxA13 toxin.</title>
        <authorList>
            <person name="Callol A."/>
            <person name="Pajuelo D."/>
            <person name="Ebbesson L."/>
            <person name="Teles M."/>
            <person name="MacKenzie S."/>
            <person name="Amaro C."/>
        </authorList>
    </citation>
    <scope>NUCLEOTIDE SEQUENCE</scope>
</reference>
<accession>A0A0E9PYQ8</accession>